<evidence type="ECO:0000313" key="3">
    <source>
        <dbReference type="Proteomes" id="UP000222824"/>
    </source>
</evidence>
<reference evidence="2 3" key="1">
    <citation type="journal article" date="2014" name="Front. Microbiol.">
        <title>Population and genomic analysis of the genus Halorubrum.</title>
        <authorList>
            <person name="Fullmer M.S."/>
            <person name="Soucy S.M."/>
            <person name="Swithers K.S."/>
            <person name="Makkay A.M."/>
            <person name="Wheeler R."/>
            <person name="Ventosa A."/>
            <person name="Gogarten J.P."/>
            <person name="Papke R.T."/>
        </authorList>
    </citation>
    <scope>NUCLEOTIDE SEQUENCE [LARGE SCALE GENOMIC DNA]</scope>
    <source>
        <strain evidence="2 3">C49</strain>
    </source>
</reference>
<organism evidence="2 3">
    <name type="scientific">Halorubrum persicum</name>
    <dbReference type="NCBI Taxonomy" id="1383844"/>
    <lineage>
        <taxon>Archaea</taxon>
        <taxon>Methanobacteriati</taxon>
        <taxon>Methanobacteriota</taxon>
        <taxon>Stenosarchaea group</taxon>
        <taxon>Halobacteria</taxon>
        <taxon>Halobacteriales</taxon>
        <taxon>Haloferacaceae</taxon>
        <taxon>Halorubrum</taxon>
    </lineage>
</organism>
<keyword evidence="3" id="KW-1185">Reference proteome</keyword>
<dbReference type="InterPro" id="IPR013561">
    <property type="entry name" value="FilR1_middle_dom"/>
</dbReference>
<evidence type="ECO:0000313" key="2">
    <source>
        <dbReference type="EMBL" id="PHQ39947.1"/>
    </source>
</evidence>
<evidence type="ECO:0000259" key="1">
    <source>
        <dbReference type="Pfam" id="PF08350"/>
    </source>
</evidence>
<dbReference type="Proteomes" id="UP000222824">
    <property type="component" value="Unassembled WGS sequence"/>
</dbReference>
<proteinExistence type="predicted"/>
<dbReference type="Pfam" id="PF08350">
    <property type="entry name" value="FilR1_middle"/>
    <property type="match status" value="1"/>
</dbReference>
<sequence length="169" mass="17251">MANADTPGAALRRLVAEAAGVDADALRDDAEIAERGDDPGPAARLPALAGAGGSIVGVVPRADPGLARQLLNDGEVTSGTLRLVLTGGAEARLTGASAPLLRSVLAEHGVEAYRHDGDSPVAVFLVGERAVVGLFDERGLAALLWSDAPPVREWAAATCRRYLSAADPV</sequence>
<dbReference type="AlphaFoldDB" id="A0A2G1WLU6"/>
<dbReference type="RefSeq" id="WP_099254332.1">
    <property type="nucleotide sequence ID" value="NZ_NHOA01000021.1"/>
</dbReference>
<name>A0A2G1WLU6_9EURY</name>
<protein>
    <recommendedName>
        <fullName evidence="1">Methanogenesis regulatory protein FilR1 middle domain-containing protein</fullName>
    </recommendedName>
</protein>
<dbReference type="OrthoDB" id="330490at2157"/>
<comment type="caution">
    <text evidence="2">The sequence shown here is derived from an EMBL/GenBank/DDBJ whole genome shotgun (WGS) entry which is preliminary data.</text>
</comment>
<dbReference type="EMBL" id="NHOA01000021">
    <property type="protein sequence ID" value="PHQ39947.1"/>
    <property type="molecule type" value="Genomic_DNA"/>
</dbReference>
<feature type="domain" description="Methanogenesis regulatory protein FilR1 middle" evidence="1">
    <location>
        <begin position="58"/>
        <end position="164"/>
    </location>
</feature>
<accession>A0A2G1WLU6</accession>
<gene>
    <name evidence="2" type="ORF">DJ69_03495</name>
</gene>